<evidence type="ECO:0000256" key="7">
    <source>
        <dbReference type="ARBA" id="ARBA00023191"/>
    </source>
</evidence>
<dbReference type="GO" id="GO:0016740">
    <property type="term" value="F:transferase activity"/>
    <property type="evidence" value="ECO:0007669"/>
    <property type="project" value="UniProtKB-KW"/>
</dbReference>
<reference evidence="15" key="1">
    <citation type="journal article" date="2019" name="Int. J. Syst. Evol. Microbiol.">
        <title>The Global Catalogue of Microorganisms (GCM) 10K type strain sequencing project: providing services to taxonomists for standard genome sequencing and annotation.</title>
        <authorList>
            <consortium name="The Broad Institute Genomics Platform"/>
            <consortium name="The Broad Institute Genome Sequencing Center for Infectious Disease"/>
            <person name="Wu L."/>
            <person name="Ma J."/>
        </authorList>
    </citation>
    <scope>NUCLEOTIDE SEQUENCE [LARGE SCALE GENOMIC DNA]</scope>
    <source>
        <strain evidence="15">NBRC 104970</strain>
    </source>
</reference>
<comment type="pathway">
    <text evidence="2">Siderophore biosynthesis; enterobactin biosynthesis.</text>
</comment>
<evidence type="ECO:0000259" key="12">
    <source>
        <dbReference type="Pfam" id="PF01648"/>
    </source>
</evidence>
<sequence length="226" mass="24144">MPPALPSLPHLPTGLHFAHRAFTLDDAQLDTLLHSGLTLPESLAGAVLKRKVEFLAGRDCARSALALAGYPGPFALPIGEHRAPVWPEGWTGSISHSKGHAIAVAGRATIYRGIGLDLEHRVPAERAAPLREQIGQPAEWLLGDTLGLPPGLWFTLVFSLKEALFKALYPQVGRYFGFEDAEVVAFDDGLAQLRLCATLAPALPAGLLLTARSGWDDAHVLSLCLG</sequence>
<dbReference type="PANTHER" id="PTHR38096:SF1">
    <property type="entry name" value="ENTEROBACTIN SYNTHASE COMPONENT D"/>
    <property type="match status" value="1"/>
</dbReference>
<keyword evidence="7" id="KW-0259">Enterobactin biosynthesis</keyword>
<evidence type="ECO:0000256" key="11">
    <source>
        <dbReference type="ARBA" id="ARBA00049191"/>
    </source>
</evidence>
<dbReference type="Pfam" id="PF17837">
    <property type="entry name" value="4PPT_N"/>
    <property type="match status" value="1"/>
</dbReference>
<dbReference type="PRINTS" id="PR01399">
    <property type="entry name" value="ENTSNTHTASED"/>
</dbReference>
<evidence type="ECO:0000256" key="1">
    <source>
        <dbReference type="ARBA" id="ARBA00003937"/>
    </source>
</evidence>
<evidence type="ECO:0000259" key="13">
    <source>
        <dbReference type="Pfam" id="PF17837"/>
    </source>
</evidence>
<feature type="domain" description="4'-phosphopantetheinyl transferase N-terminal" evidence="13">
    <location>
        <begin position="42"/>
        <end position="105"/>
    </location>
</feature>
<keyword evidence="15" id="KW-1185">Reference proteome</keyword>
<evidence type="ECO:0000256" key="10">
    <source>
        <dbReference type="ARBA" id="ARBA00049176"/>
    </source>
</evidence>
<comment type="catalytic activity">
    <reaction evidence="10">
        <text>apo-[aryl-carrier protein] + CoA = holo-[aryl-carrier protein] + adenosine 3',5'-bisphosphate + H(+)</text>
        <dbReference type="Rhea" id="RHEA:48404"/>
        <dbReference type="Rhea" id="RHEA-COMP:15903"/>
        <dbReference type="Rhea" id="RHEA-COMP:17557"/>
        <dbReference type="ChEBI" id="CHEBI:15378"/>
        <dbReference type="ChEBI" id="CHEBI:29999"/>
        <dbReference type="ChEBI" id="CHEBI:57287"/>
        <dbReference type="ChEBI" id="CHEBI:58343"/>
        <dbReference type="ChEBI" id="CHEBI:64479"/>
    </reaction>
</comment>
<dbReference type="PANTHER" id="PTHR38096">
    <property type="entry name" value="ENTEROBACTIN SYNTHASE COMPONENT D"/>
    <property type="match status" value="1"/>
</dbReference>
<comment type="similarity">
    <text evidence="3">Belongs to the P-Pant transferase superfamily. EntD family.</text>
</comment>
<comment type="catalytic activity">
    <reaction evidence="11">
        <text>apo-[peptidyl-carrier protein] + CoA = holo-[peptidyl-carrier protein] + adenosine 3',5'-bisphosphate + H(+)</text>
        <dbReference type="Rhea" id="RHEA:46228"/>
        <dbReference type="Rhea" id="RHEA-COMP:11479"/>
        <dbReference type="Rhea" id="RHEA-COMP:11480"/>
        <dbReference type="ChEBI" id="CHEBI:15378"/>
        <dbReference type="ChEBI" id="CHEBI:29999"/>
        <dbReference type="ChEBI" id="CHEBI:57287"/>
        <dbReference type="ChEBI" id="CHEBI:58343"/>
        <dbReference type="ChEBI" id="CHEBI:64479"/>
    </reaction>
</comment>
<evidence type="ECO:0000256" key="2">
    <source>
        <dbReference type="ARBA" id="ARBA00004993"/>
    </source>
</evidence>
<organism evidence="14 15">
    <name type="scientific">Chitiniphilus shinanonensis</name>
    <dbReference type="NCBI Taxonomy" id="553088"/>
    <lineage>
        <taxon>Bacteria</taxon>
        <taxon>Pseudomonadati</taxon>
        <taxon>Pseudomonadota</taxon>
        <taxon>Betaproteobacteria</taxon>
        <taxon>Neisseriales</taxon>
        <taxon>Chitinibacteraceae</taxon>
        <taxon>Chitiniphilus</taxon>
    </lineage>
</organism>
<protein>
    <recommendedName>
        <fullName evidence="5">Enterobactin synthase component D</fullName>
    </recommendedName>
    <alternativeName>
        <fullName evidence="8">4'-phosphopantetheinyl transferase EntD</fullName>
    </alternativeName>
    <alternativeName>
        <fullName evidence="9">Enterochelin synthase D</fullName>
    </alternativeName>
</protein>
<keyword evidence="6 14" id="KW-0808">Transferase</keyword>
<evidence type="ECO:0000256" key="6">
    <source>
        <dbReference type="ARBA" id="ARBA00022679"/>
    </source>
</evidence>
<name>A0ABQ6BSD3_9NEIS</name>
<dbReference type="EMBL" id="BSOZ01000029">
    <property type="protein sequence ID" value="GLS04905.1"/>
    <property type="molecule type" value="Genomic_DNA"/>
</dbReference>
<dbReference type="SUPFAM" id="SSF56214">
    <property type="entry name" value="4'-phosphopantetheinyl transferase"/>
    <property type="match status" value="1"/>
</dbReference>
<evidence type="ECO:0000313" key="15">
    <source>
        <dbReference type="Proteomes" id="UP001156836"/>
    </source>
</evidence>
<dbReference type="InterPro" id="IPR041354">
    <property type="entry name" value="4PPT_N"/>
</dbReference>
<evidence type="ECO:0000256" key="4">
    <source>
        <dbReference type="ARBA" id="ARBA00011503"/>
    </source>
</evidence>
<comment type="subunit">
    <text evidence="4">EntB, EntD, EntE, and EntF form a multienzyme complex called enterobactin synthase.</text>
</comment>
<dbReference type="Pfam" id="PF01648">
    <property type="entry name" value="ACPS"/>
    <property type="match status" value="1"/>
</dbReference>
<comment type="caution">
    <text evidence="14">The sequence shown here is derived from an EMBL/GenBank/DDBJ whole genome shotgun (WGS) entry which is preliminary data.</text>
</comment>
<dbReference type="InterPro" id="IPR037143">
    <property type="entry name" value="4-PPantetheinyl_Trfase_dom_sf"/>
</dbReference>
<dbReference type="RefSeq" id="WP_018748698.1">
    <property type="nucleotide sequence ID" value="NZ_BSOZ01000029.1"/>
</dbReference>
<dbReference type="Proteomes" id="UP001156836">
    <property type="component" value="Unassembled WGS sequence"/>
</dbReference>
<evidence type="ECO:0000313" key="14">
    <source>
        <dbReference type="EMBL" id="GLS04905.1"/>
    </source>
</evidence>
<evidence type="ECO:0000256" key="8">
    <source>
        <dbReference type="ARBA" id="ARBA00029894"/>
    </source>
</evidence>
<gene>
    <name evidence="14" type="primary">pcpS</name>
    <name evidence="14" type="ORF">GCM10007860_20530</name>
</gene>
<feature type="domain" description="4'-phosphopantetheinyl transferase" evidence="12">
    <location>
        <begin position="113"/>
        <end position="201"/>
    </location>
</feature>
<dbReference type="InterPro" id="IPR003542">
    <property type="entry name" value="Enbac_synth_compD-like"/>
</dbReference>
<accession>A0ABQ6BSD3</accession>
<evidence type="ECO:0000256" key="9">
    <source>
        <dbReference type="ARBA" id="ARBA00031996"/>
    </source>
</evidence>
<evidence type="ECO:0000256" key="5">
    <source>
        <dbReference type="ARBA" id="ARBA00019087"/>
    </source>
</evidence>
<evidence type="ECO:0000256" key="3">
    <source>
        <dbReference type="ARBA" id="ARBA00008342"/>
    </source>
</evidence>
<proteinExistence type="inferred from homology"/>
<comment type="function">
    <text evidence="1">Involved in the biosynthesis of the siderophore enterobactin (enterochelin), which is a macrocyclic trimeric lactone of N-(2,3-dihydroxybenzoyl)-serine. The serine trilactone serves as a scaffolding for the three catechol functionalities that provide hexadentate coordination for the tightly ligated iron(2+) atoms. Plays an essential role in the assembly of the enterobactin by catalyzing the transfer of the 4'-phosphopantetheine (Ppant) moiety from coenzyme A to the apo-domains of both EntB (ArCP domain) and EntF (PCP domain) to yield their holo-forms which make them competent for the activation of 2,3-dihydroxybenzoate (DHB) and L-serine, respectively.</text>
</comment>
<dbReference type="InterPro" id="IPR008278">
    <property type="entry name" value="4-PPantetheinyl_Trfase_dom"/>
</dbReference>